<feature type="domain" description="Autotransporter" evidence="2">
    <location>
        <begin position="812"/>
        <end position="1097"/>
    </location>
</feature>
<dbReference type="CDD" id="cd01344">
    <property type="entry name" value="PL2_Passenger_AT"/>
    <property type="match status" value="1"/>
</dbReference>
<accession>A0A6P1Q3W2</accession>
<evidence type="ECO:0000313" key="4">
    <source>
        <dbReference type="Proteomes" id="UP000464053"/>
    </source>
</evidence>
<dbReference type="InterPro" id="IPR043990">
    <property type="entry name" value="AC_1"/>
</dbReference>
<dbReference type="InterPro" id="IPR050909">
    <property type="entry name" value="Bact_Autotransporter_VF"/>
</dbReference>
<dbReference type="PROSITE" id="PS51208">
    <property type="entry name" value="AUTOTRANSPORTER"/>
    <property type="match status" value="1"/>
</dbReference>
<dbReference type="InterPro" id="IPR036709">
    <property type="entry name" value="Autotransporte_beta_dom_sf"/>
</dbReference>
<feature type="compositionally biased region" description="Pro residues" evidence="1">
    <location>
        <begin position="749"/>
        <end position="768"/>
    </location>
</feature>
<evidence type="ECO:0000256" key="1">
    <source>
        <dbReference type="SAM" id="MobiDB-lite"/>
    </source>
</evidence>
<dbReference type="Pfam" id="PF03797">
    <property type="entry name" value="Autotransporter"/>
    <property type="match status" value="1"/>
</dbReference>
<dbReference type="PANTHER" id="PTHR12338:SF5">
    <property type="entry name" value="ANTIGEN 43-RELATED"/>
    <property type="match status" value="1"/>
</dbReference>
<dbReference type="AlphaFoldDB" id="A0A6P1Q3W2"/>
<dbReference type="Proteomes" id="UP000464053">
    <property type="component" value="Chromosome"/>
</dbReference>
<evidence type="ECO:0000313" key="3">
    <source>
        <dbReference type="EMBL" id="QHM73656.1"/>
    </source>
</evidence>
<sequence length="1097" mass="117443">MSKLKNHVRIKAGGVRFRKRYLAGLVSTLLVTGYSLSSSAAPIFVVDDEHEQDLKLSGGEYEAKFSDWENATIFASGPGRKIEANDITINTSDAALDNKAVSVENGAVVILNNSTINGGYLRSTGATIELNDTSINATLGSNVLSVNSNSTLNINNSTINFVNNQFGYALTTSNGATLGINNLTTNGALYIADAKGSLNNSTVNHSSIFNAVAVNNSNLAITGTKINNNHADSGTGLSLTNNSKVKFQDGHIKSAGKALEIISSEFTGKNLNITSSKNRAIEASQLSKISLTDSDIKGNIGIFANSSEVKLTDVNIDLEASPTPISYGWGLWVQNVQNCTGECGTAVITRTKIETKGDDAYGISISAGAHAKAEELTVNTSGDKAIGINLSGSNTSKIASTLTLKNSAITTSGDDAHGVVVRNGRDTKINTADLTDVTINTSGEYSAALGVWEGASVKATNLTVNNSGPNSDIFYMRDGSAALRNQLTVENSTLNNSQGNGIYGHGFSDILLKDSTITVKEKLLKAFTGSDVKLDLDNVTAKGDVTAAGDAGINMNLINASSLTGAITAAEDTNVNIKLLSGSSLTGAVNGVNSFDHQGKSWTITGDSDVKTLHNAGEIIFDQTGSAGRTLTVKGDYISDNGNLTLLTRLGDDNSLTDRLIVEGSTAGTTNLKIYNDGGLGAETNDGIKVVMVGGESNGSFRLENRVGYGGYEYFLYKGGVSDNDGNWYLRSTYEDPEIPDPEPEDPEPNPNPTPNPTPDPAPSPNPTPDRVHLVEPEVGAYIGNQAIANQMFNLRLRDRAGESLFTQPKAVGDFASTMWLRTEGGQTRSRAAGRQLKVRTNAVVTQLGGDIVQYDNGEDLLRIGVLAGYGDAHLNSHSVYTGYKAKSRVKGYSAGLYATWYSSQDLEQDGMYVDGWLQHGWFDNDVTGDSYSTISYKSKGFSASLETGYSLRLADFPTASWFIQPQAQLIWSGVHADDVNDKRGSTINSGDQDYWQTRLGVRTWLRGTSPVNRQQIFQPFVELNWLHNAEAYEADYRFATGSRRYTSSTAKDVGEFKVGLEGKLMDNFSVWGNVAHRFDDNNYSYTSGMLGVKYQF</sequence>
<dbReference type="NCBIfam" id="TIGR01414">
    <property type="entry name" value="autotrans_barl"/>
    <property type="match status" value="1"/>
</dbReference>
<dbReference type="PANTHER" id="PTHR12338">
    <property type="entry name" value="AUTOTRANSPORTER"/>
    <property type="match status" value="1"/>
</dbReference>
<protein>
    <submittedName>
        <fullName evidence="3">Outer membrane protein IcsA autotransporter</fullName>
    </submittedName>
</protein>
<dbReference type="EMBL" id="CP028271">
    <property type="protein sequence ID" value="QHM73656.1"/>
    <property type="molecule type" value="Genomic_DNA"/>
</dbReference>
<dbReference type="InterPro" id="IPR012332">
    <property type="entry name" value="Autotransporter_pectin_lyase_C"/>
</dbReference>
<dbReference type="InterPro" id="IPR005546">
    <property type="entry name" value="Autotransporte_beta"/>
</dbReference>
<gene>
    <name evidence="3" type="primary">icsA_5</name>
    <name evidence="3" type="ORF">C7M51_04011</name>
</gene>
<feature type="region of interest" description="Disordered" evidence="1">
    <location>
        <begin position="728"/>
        <end position="772"/>
    </location>
</feature>
<dbReference type="SUPFAM" id="SSF51126">
    <property type="entry name" value="Pectin lyase-like"/>
    <property type="match status" value="1"/>
</dbReference>
<dbReference type="InterPro" id="IPR006315">
    <property type="entry name" value="OM_autotransptr_brl_dom"/>
</dbReference>
<dbReference type="GO" id="GO:0019867">
    <property type="term" value="C:outer membrane"/>
    <property type="evidence" value="ECO:0007669"/>
    <property type="project" value="InterPro"/>
</dbReference>
<dbReference type="SMART" id="SM00869">
    <property type="entry name" value="Autotransporter"/>
    <property type="match status" value="1"/>
</dbReference>
<feature type="compositionally biased region" description="Acidic residues" evidence="1">
    <location>
        <begin position="735"/>
        <end position="748"/>
    </location>
</feature>
<proteinExistence type="predicted"/>
<dbReference type="Gene3D" id="2.40.128.130">
    <property type="entry name" value="Autotransporter beta-domain"/>
    <property type="match status" value="1"/>
</dbReference>
<dbReference type="SUPFAM" id="SSF103515">
    <property type="entry name" value="Autotransporter"/>
    <property type="match status" value="1"/>
</dbReference>
<dbReference type="RefSeq" id="WP_160623253.1">
    <property type="nucleotide sequence ID" value="NZ_CP028271.1"/>
</dbReference>
<keyword evidence="4" id="KW-1185">Reference proteome</keyword>
<reference evidence="3 4" key="1">
    <citation type="submission" date="2018-03" db="EMBL/GenBank/DDBJ databases">
        <title>Pantoea intestinalis SRCM103226 isolated form the mealworm.</title>
        <authorList>
            <person name="Jeong D.-Y."/>
            <person name="Kim J.W."/>
        </authorList>
    </citation>
    <scope>NUCLEOTIDE SEQUENCE [LARGE SCALE GENOMIC DNA]</scope>
    <source>
        <strain evidence="3 4">SRCM103226</strain>
    </source>
</reference>
<dbReference type="Pfam" id="PF18883">
    <property type="entry name" value="AC_1"/>
    <property type="match status" value="1"/>
</dbReference>
<dbReference type="Gene3D" id="2.160.20.20">
    <property type="match status" value="2"/>
</dbReference>
<dbReference type="KEGG" id="mint:C7M51_04011"/>
<organism evidence="3 4">
    <name type="scientific">Mixta intestinalis</name>
    <dbReference type="NCBI Taxonomy" id="1615494"/>
    <lineage>
        <taxon>Bacteria</taxon>
        <taxon>Pseudomonadati</taxon>
        <taxon>Pseudomonadota</taxon>
        <taxon>Gammaproteobacteria</taxon>
        <taxon>Enterobacterales</taxon>
        <taxon>Erwiniaceae</taxon>
        <taxon>Mixta</taxon>
    </lineage>
</organism>
<name>A0A6P1Q3W2_9GAMM</name>
<evidence type="ECO:0000259" key="2">
    <source>
        <dbReference type="PROSITE" id="PS51208"/>
    </source>
</evidence>
<dbReference type="OrthoDB" id="6053567at2"/>
<dbReference type="InterPro" id="IPR011050">
    <property type="entry name" value="Pectin_lyase_fold/virulence"/>
</dbReference>